<feature type="domain" description="CheW-like" evidence="1">
    <location>
        <begin position="28"/>
        <end position="174"/>
    </location>
</feature>
<dbReference type="PANTHER" id="PTHR22617">
    <property type="entry name" value="CHEMOTAXIS SENSOR HISTIDINE KINASE-RELATED"/>
    <property type="match status" value="1"/>
</dbReference>
<evidence type="ECO:0000259" key="1">
    <source>
        <dbReference type="PROSITE" id="PS50851"/>
    </source>
</evidence>
<reference evidence="2" key="1">
    <citation type="submission" date="2016-09" db="EMBL/GenBank/DDBJ databases">
        <title>Draft genome of thermotolerant cyanobacterium Desertifilum sp. strain IPPAS B-1220.</title>
        <authorList>
            <person name="Sinetova M.A."/>
            <person name="Bolakhan K."/>
            <person name="Zayadan B.K."/>
            <person name="Mironov K.S."/>
            <person name="Ustinova V."/>
            <person name="Kupriyanova E.V."/>
            <person name="Sidorov R.A."/>
            <person name="Skrypnik A.N."/>
            <person name="Gogoleva N.E."/>
            <person name="Gogolev Y.V."/>
            <person name="Los D.A."/>
        </authorList>
    </citation>
    <scope>NUCLEOTIDE SEQUENCE [LARGE SCALE GENOMIC DNA]</scope>
    <source>
        <strain evidence="2">IPPAS B-1220</strain>
    </source>
</reference>
<dbReference type="Pfam" id="PF01584">
    <property type="entry name" value="CheW"/>
    <property type="match status" value="1"/>
</dbReference>
<dbReference type="SUPFAM" id="SSF50341">
    <property type="entry name" value="CheW-like"/>
    <property type="match status" value="1"/>
</dbReference>
<dbReference type="EMBL" id="MJGC01000076">
    <property type="protein sequence ID" value="OEJ73989.1"/>
    <property type="molecule type" value="Genomic_DNA"/>
</dbReference>
<protein>
    <submittedName>
        <fullName evidence="2">Chemotaxis protein</fullName>
    </submittedName>
</protein>
<name>A0A1E5QH57_9CYAN</name>
<dbReference type="PANTHER" id="PTHR22617:SF23">
    <property type="entry name" value="CHEMOTAXIS PROTEIN CHEW"/>
    <property type="match status" value="1"/>
</dbReference>
<dbReference type="InterPro" id="IPR039315">
    <property type="entry name" value="CheW"/>
</dbReference>
<dbReference type="OrthoDB" id="483582at2"/>
<sequence>MVGNPDFLTGVGQDQAPEFQELESPEGELHLRFFVPSKSEFALSATGIREVLSQSPDQITPIPNVSPLLLGTINIRGRVIWVADLGQFLGDGVPLNTDRAEIPVIAIEDQDTMLGLAVDRIVGMDWLDVEEIQRPTNVPDIMEPFIRGEWAIDPETNKCLRLLNQVALLRSARWAA</sequence>
<dbReference type="Gene3D" id="2.30.30.40">
    <property type="entry name" value="SH3 Domains"/>
    <property type="match status" value="1"/>
</dbReference>
<accession>A0A1E5QH57</accession>
<dbReference type="GO" id="GO:0007165">
    <property type="term" value="P:signal transduction"/>
    <property type="evidence" value="ECO:0007669"/>
    <property type="project" value="InterPro"/>
</dbReference>
<dbReference type="InterPro" id="IPR002545">
    <property type="entry name" value="CheW-lke_dom"/>
</dbReference>
<evidence type="ECO:0000313" key="2">
    <source>
        <dbReference type="EMBL" id="OEJ73989.1"/>
    </source>
</evidence>
<dbReference type="STRING" id="1781255.BH720_16950"/>
<dbReference type="GO" id="GO:0006935">
    <property type="term" value="P:chemotaxis"/>
    <property type="evidence" value="ECO:0007669"/>
    <property type="project" value="InterPro"/>
</dbReference>
<dbReference type="AlphaFoldDB" id="A0A1E5QH57"/>
<dbReference type="RefSeq" id="WP_069968406.1">
    <property type="nucleotide sequence ID" value="NZ_CM124774.1"/>
</dbReference>
<dbReference type="Gene3D" id="2.40.50.180">
    <property type="entry name" value="CheA-289, Domain 4"/>
    <property type="match status" value="1"/>
</dbReference>
<dbReference type="InterPro" id="IPR036061">
    <property type="entry name" value="CheW-like_dom_sf"/>
</dbReference>
<dbReference type="GO" id="GO:0005829">
    <property type="term" value="C:cytosol"/>
    <property type="evidence" value="ECO:0007669"/>
    <property type="project" value="TreeGrafter"/>
</dbReference>
<organism evidence="2">
    <name type="scientific">Desertifilum tharense IPPAS B-1220</name>
    <dbReference type="NCBI Taxonomy" id="1781255"/>
    <lineage>
        <taxon>Bacteria</taxon>
        <taxon>Bacillati</taxon>
        <taxon>Cyanobacteriota</taxon>
        <taxon>Cyanophyceae</taxon>
        <taxon>Desertifilales</taxon>
        <taxon>Desertifilaceae</taxon>
        <taxon>Desertifilum</taxon>
    </lineage>
</organism>
<dbReference type="PROSITE" id="PS50851">
    <property type="entry name" value="CHEW"/>
    <property type="match status" value="1"/>
</dbReference>
<gene>
    <name evidence="2" type="ORF">BH720_16950</name>
</gene>
<proteinExistence type="predicted"/>
<dbReference type="SMART" id="SM00260">
    <property type="entry name" value="CheW"/>
    <property type="match status" value="1"/>
</dbReference>
<comment type="caution">
    <text evidence="2">The sequence shown here is derived from an EMBL/GenBank/DDBJ whole genome shotgun (WGS) entry which is preliminary data.</text>
</comment>